<comment type="caution">
    <text evidence="7">The sequence shown here is derived from an EMBL/GenBank/DDBJ whole genome shotgun (WGS) entry which is preliminary data.</text>
</comment>
<dbReference type="PANTHER" id="PTHR12227:SF0">
    <property type="entry name" value="GLYCERATE KINASE"/>
    <property type="match status" value="1"/>
</dbReference>
<reference evidence="7 8" key="1">
    <citation type="journal article" date="2015" name="Nature">
        <title>rRNA introns, odd ribosomes, and small enigmatic genomes across a large radiation of phyla.</title>
        <authorList>
            <person name="Brown C.T."/>
            <person name="Hug L.A."/>
            <person name="Thomas B.C."/>
            <person name="Sharon I."/>
            <person name="Castelle C.J."/>
            <person name="Singh A."/>
            <person name="Wilkins M.J."/>
            <person name="Williams K.H."/>
            <person name="Banfield J.F."/>
        </authorList>
    </citation>
    <scope>NUCLEOTIDE SEQUENCE [LARGE SCALE GENOMIC DNA]</scope>
</reference>
<accession>A0A0G1CG76</accession>
<sequence length="436" mass="47079">MILNRRKLISADDKAGQIMQNNLLNILELALKEADPYTLTLKKMSTLNFSSYRKIYVVGAGKGTYRMALAAEEILGDQITEGIINVPQKLKGTLKKIKINLAGHPLPTAGSLRGGRKILTVVKKAQKGDLVLGLFSGGASALMSVPVEGISLADKIRTTQVLLRSGANIQELNAVRKHLSQIKGGRLAEAANGSTLISFYLSDVVGNDLSVIGSGPTAPDKTNFARALEVIKKYNLFHKIPASITSYLEMGVKDGYKETPKILGKNIINLIIGSHAILAKAAAVAAEKQGFKPVILSDVMQGITNEIGQSFIKKMHRDNQKNNLYIASGETTFTVKTKKPGGRNQQMCLSVLPYLQEGDYFLSFDSDGVDGVGPEKVGGALVDGKTLKKAEKKGLNWKKFATENNSYNFFKKVGGLIKTGYVGTNLGDLVLLVKNK</sequence>
<evidence type="ECO:0000256" key="3">
    <source>
        <dbReference type="ARBA" id="ARBA00022777"/>
    </source>
</evidence>
<dbReference type="AlphaFoldDB" id="A0A0G1CG76"/>
<dbReference type="GO" id="GO:0005737">
    <property type="term" value="C:cytoplasm"/>
    <property type="evidence" value="ECO:0007669"/>
    <property type="project" value="TreeGrafter"/>
</dbReference>
<evidence type="ECO:0000259" key="5">
    <source>
        <dbReference type="Pfam" id="PF05161"/>
    </source>
</evidence>
<evidence type="ECO:0000256" key="2">
    <source>
        <dbReference type="ARBA" id="ARBA00022741"/>
    </source>
</evidence>
<dbReference type="Pfam" id="PF05161">
    <property type="entry name" value="MOFRL"/>
    <property type="match status" value="1"/>
</dbReference>
<dbReference type="InterPro" id="IPR007835">
    <property type="entry name" value="MOFRL"/>
</dbReference>
<dbReference type="PATRIC" id="fig|1619039.3.peg.215"/>
<keyword evidence="2" id="KW-0547">Nucleotide-binding</keyword>
<keyword evidence="1" id="KW-0808">Transferase</keyword>
<evidence type="ECO:0000313" key="8">
    <source>
        <dbReference type="Proteomes" id="UP000034837"/>
    </source>
</evidence>
<gene>
    <name evidence="7" type="ORF">UV20_C0001G0206</name>
</gene>
<keyword evidence="3 7" id="KW-0418">Kinase</keyword>
<evidence type="ECO:0000256" key="1">
    <source>
        <dbReference type="ARBA" id="ARBA00022679"/>
    </source>
</evidence>
<dbReference type="InterPro" id="IPR038614">
    <property type="entry name" value="GK_N_sf"/>
</dbReference>
<evidence type="ECO:0000259" key="6">
    <source>
        <dbReference type="Pfam" id="PF13660"/>
    </source>
</evidence>
<name>A0A0G1CG76_9BACT</name>
<keyword evidence="4" id="KW-0067">ATP-binding</keyword>
<dbReference type="Pfam" id="PF13660">
    <property type="entry name" value="DUF4147"/>
    <property type="match status" value="1"/>
</dbReference>
<dbReference type="InterPro" id="IPR037035">
    <property type="entry name" value="GK-like_C_sf"/>
</dbReference>
<feature type="domain" description="MOFRL-associated" evidence="6">
    <location>
        <begin position="23"/>
        <end position="249"/>
    </location>
</feature>
<protein>
    <submittedName>
        <fullName evidence="7">Glycerate 2-kinase</fullName>
    </submittedName>
</protein>
<dbReference type="Proteomes" id="UP000034837">
    <property type="component" value="Unassembled WGS sequence"/>
</dbReference>
<evidence type="ECO:0000256" key="4">
    <source>
        <dbReference type="ARBA" id="ARBA00022840"/>
    </source>
</evidence>
<organism evidence="7 8">
    <name type="scientific">Candidatus Magasanikbacteria bacterium GW2011_GWA2_42_32</name>
    <dbReference type="NCBI Taxonomy" id="1619039"/>
    <lineage>
        <taxon>Bacteria</taxon>
        <taxon>Candidatus Magasanikiibacteriota</taxon>
    </lineage>
</organism>
<dbReference type="Gene3D" id="3.40.1480.10">
    <property type="entry name" value="MOFRL domain"/>
    <property type="match status" value="1"/>
</dbReference>
<dbReference type="InterPro" id="IPR039760">
    <property type="entry name" value="MOFRL_protein"/>
</dbReference>
<dbReference type="GO" id="GO:0008887">
    <property type="term" value="F:glycerate kinase activity"/>
    <property type="evidence" value="ECO:0007669"/>
    <property type="project" value="InterPro"/>
</dbReference>
<dbReference type="FunFam" id="3.40.50.10180:FF:000001">
    <property type="entry name" value="Glycerate kinase"/>
    <property type="match status" value="1"/>
</dbReference>
<dbReference type="GO" id="GO:0005524">
    <property type="term" value="F:ATP binding"/>
    <property type="evidence" value="ECO:0007669"/>
    <property type="project" value="UniProtKB-KW"/>
</dbReference>
<dbReference type="InterPro" id="IPR025286">
    <property type="entry name" value="MOFRL_assoc_dom"/>
</dbReference>
<dbReference type="SUPFAM" id="SSF82544">
    <property type="entry name" value="GckA/TtuD-like"/>
    <property type="match status" value="1"/>
</dbReference>
<dbReference type="PANTHER" id="PTHR12227">
    <property type="entry name" value="GLYCERATE KINASE"/>
    <property type="match status" value="1"/>
</dbReference>
<proteinExistence type="predicted"/>
<feature type="domain" description="MOFRL" evidence="5">
    <location>
        <begin position="325"/>
        <end position="428"/>
    </location>
</feature>
<dbReference type="EMBL" id="LCDO01000001">
    <property type="protein sequence ID" value="KKS57566.1"/>
    <property type="molecule type" value="Genomic_DNA"/>
</dbReference>
<evidence type="ECO:0000313" key="7">
    <source>
        <dbReference type="EMBL" id="KKS57566.1"/>
    </source>
</evidence>
<dbReference type="Gene3D" id="3.40.50.10180">
    <property type="entry name" value="Glycerate kinase, MOFRL-like N-terminal domain"/>
    <property type="match status" value="1"/>
</dbReference>